<keyword evidence="3" id="KW-0963">Cytoplasm</keyword>
<sequence>MGAFFAPLLGLLVFMSKILIQVNQPAYGQNTSFKALCFAKAAIAEGHEILRVFFYQDGVLSTNSLNSPASDEFDLTKAWIALGQQHNVALINCVSAALRRGVLSQTEASEQQLTHWNCDNPFVMGGLGELVTGIEQADRVVCF</sequence>
<name>A0ABQ4PN76_9GAMM</name>
<dbReference type="InterPro" id="IPR003787">
    <property type="entry name" value="Sulphur_relay_DsrE/F-like"/>
</dbReference>
<comment type="subcellular location">
    <subcellularLocation>
        <location evidence="1">Cytoplasm</location>
    </subcellularLocation>
</comment>
<organism evidence="5 6">
    <name type="scientific">Shewanella algidipiscicola</name>
    <dbReference type="NCBI Taxonomy" id="614070"/>
    <lineage>
        <taxon>Bacteria</taxon>
        <taxon>Pseudomonadati</taxon>
        <taxon>Pseudomonadota</taxon>
        <taxon>Gammaproteobacteria</taxon>
        <taxon>Alteromonadales</taxon>
        <taxon>Shewanellaceae</taxon>
        <taxon>Shewanella</taxon>
    </lineage>
</organism>
<dbReference type="SUPFAM" id="SSF75169">
    <property type="entry name" value="DsrEFH-like"/>
    <property type="match status" value="1"/>
</dbReference>
<reference evidence="5 6" key="1">
    <citation type="submission" date="2021-05" db="EMBL/GenBank/DDBJ databases">
        <title>Molecular characterization for Shewanella algae harboring chromosomal blaOXA-55-like strains isolated from clinical and environment sample.</title>
        <authorList>
            <person name="Ohama Y."/>
            <person name="Aoki K."/>
            <person name="Harada S."/>
            <person name="Moriya K."/>
            <person name="Ishii Y."/>
            <person name="Tateda K."/>
        </authorList>
    </citation>
    <scope>NUCLEOTIDE SEQUENCE [LARGE SCALE GENOMIC DNA]</scope>
    <source>
        <strain evidence="5 6">LMG 23746</strain>
    </source>
</reference>
<dbReference type="NCBIfam" id="TIGR03012">
    <property type="entry name" value="sulf_tusD_dsrE"/>
    <property type="match status" value="1"/>
</dbReference>
<proteinExistence type="inferred from homology"/>
<evidence type="ECO:0000256" key="1">
    <source>
        <dbReference type="ARBA" id="ARBA00004496"/>
    </source>
</evidence>
<dbReference type="PANTHER" id="PTHR34874:SF3">
    <property type="entry name" value="SULFURTRANSFERASE TUSD"/>
    <property type="match status" value="1"/>
</dbReference>
<evidence type="ECO:0000313" key="5">
    <source>
        <dbReference type="EMBL" id="GIU49818.1"/>
    </source>
</evidence>
<evidence type="ECO:0000313" key="6">
    <source>
        <dbReference type="Proteomes" id="UP000761574"/>
    </source>
</evidence>
<protein>
    <submittedName>
        <fullName evidence="5">Sulfurtransferase TusD</fullName>
    </submittedName>
</protein>
<dbReference type="Gene3D" id="3.40.1260.10">
    <property type="entry name" value="DsrEFH-like"/>
    <property type="match status" value="1"/>
</dbReference>
<keyword evidence="6" id="KW-1185">Reference proteome</keyword>
<accession>A0ABQ4PN76</accession>
<dbReference type="InterPro" id="IPR017463">
    <property type="entry name" value="Sulphur_relay_TusD/DsrE"/>
</dbReference>
<dbReference type="PANTHER" id="PTHR34874">
    <property type="entry name" value="PROTEIN YCHN"/>
    <property type="match status" value="1"/>
</dbReference>
<evidence type="ECO:0000256" key="4">
    <source>
        <dbReference type="ARBA" id="ARBA00022679"/>
    </source>
</evidence>
<dbReference type="Proteomes" id="UP000761574">
    <property type="component" value="Unassembled WGS sequence"/>
</dbReference>
<dbReference type="EMBL" id="BPFB01000042">
    <property type="protein sequence ID" value="GIU49818.1"/>
    <property type="molecule type" value="Genomic_DNA"/>
</dbReference>
<evidence type="ECO:0000256" key="2">
    <source>
        <dbReference type="ARBA" id="ARBA00007067"/>
    </source>
</evidence>
<keyword evidence="4" id="KW-0808">Transferase</keyword>
<gene>
    <name evidence="5" type="primary">tusD</name>
    <name evidence="5" type="ORF">TUM4630_29330</name>
</gene>
<evidence type="ECO:0000256" key="3">
    <source>
        <dbReference type="ARBA" id="ARBA00022490"/>
    </source>
</evidence>
<dbReference type="NCBIfam" id="NF001237">
    <property type="entry name" value="PRK00207.1"/>
    <property type="match status" value="1"/>
</dbReference>
<comment type="caution">
    <text evidence="5">The sequence shown here is derived from an EMBL/GenBank/DDBJ whole genome shotgun (WGS) entry which is preliminary data.</text>
</comment>
<dbReference type="InterPro" id="IPR027396">
    <property type="entry name" value="DsrEFH-like"/>
</dbReference>
<dbReference type="Pfam" id="PF02635">
    <property type="entry name" value="DsrE"/>
    <property type="match status" value="1"/>
</dbReference>
<comment type="similarity">
    <text evidence="2">Belongs to the DsrE/TusD family.</text>
</comment>